<reference evidence="2" key="1">
    <citation type="submission" date="2021-02" db="EMBL/GenBank/DDBJ databases">
        <authorList>
            <person name="Dougan E. K."/>
            <person name="Rhodes N."/>
            <person name="Thang M."/>
            <person name="Chan C."/>
        </authorList>
    </citation>
    <scope>NUCLEOTIDE SEQUENCE</scope>
</reference>
<name>A0A812PXB4_9DINO</name>
<feature type="compositionally biased region" description="Basic and acidic residues" evidence="1">
    <location>
        <begin position="17"/>
        <end position="40"/>
    </location>
</feature>
<organism evidence="2 3">
    <name type="scientific">Symbiodinium natans</name>
    <dbReference type="NCBI Taxonomy" id="878477"/>
    <lineage>
        <taxon>Eukaryota</taxon>
        <taxon>Sar</taxon>
        <taxon>Alveolata</taxon>
        <taxon>Dinophyceae</taxon>
        <taxon>Suessiales</taxon>
        <taxon>Symbiodiniaceae</taxon>
        <taxon>Symbiodinium</taxon>
    </lineage>
</organism>
<gene>
    <name evidence="2" type="ORF">SNAT2548_LOCUS19861</name>
</gene>
<dbReference type="AlphaFoldDB" id="A0A812PXB4"/>
<evidence type="ECO:0000313" key="2">
    <source>
        <dbReference type="EMBL" id="CAE7365980.1"/>
    </source>
</evidence>
<evidence type="ECO:0000256" key="1">
    <source>
        <dbReference type="SAM" id="MobiDB-lite"/>
    </source>
</evidence>
<accession>A0A812PXB4</accession>
<keyword evidence="3" id="KW-1185">Reference proteome</keyword>
<evidence type="ECO:0000313" key="3">
    <source>
        <dbReference type="Proteomes" id="UP000604046"/>
    </source>
</evidence>
<dbReference type="Proteomes" id="UP000604046">
    <property type="component" value="Unassembled WGS sequence"/>
</dbReference>
<protein>
    <submittedName>
        <fullName evidence="2">Uncharacterized protein</fullName>
    </submittedName>
</protein>
<comment type="caution">
    <text evidence="2">The sequence shown here is derived from an EMBL/GenBank/DDBJ whole genome shotgun (WGS) entry which is preliminary data.</text>
</comment>
<proteinExistence type="predicted"/>
<feature type="region of interest" description="Disordered" evidence="1">
    <location>
        <begin position="1"/>
        <end position="57"/>
    </location>
</feature>
<dbReference type="EMBL" id="CAJNDS010002191">
    <property type="protein sequence ID" value="CAE7365980.1"/>
    <property type="molecule type" value="Genomic_DNA"/>
</dbReference>
<sequence length="100" mass="11021">MGCGASADRVQELSSTVKDENPIHPTCERFSFEEGARRSQSEPLGGSKRRKPQRVRALSLGSDECRDIYDSVQTKKGLFWTSGESWMSGVPSAPSRQLTS</sequence>